<protein>
    <submittedName>
        <fullName evidence="1">Uncharacterized protein</fullName>
    </submittedName>
</protein>
<organism evidence="1 2">
    <name type="scientific">Piscirickettsia salmonis</name>
    <dbReference type="NCBI Taxonomy" id="1238"/>
    <lineage>
        <taxon>Bacteria</taxon>
        <taxon>Pseudomonadati</taxon>
        <taxon>Pseudomonadota</taxon>
        <taxon>Gammaproteobacteria</taxon>
        <taxon>Thiotrichales</taxon>
        <taxon>Piscirickettsiaceae</taxon>
        <taxon>Piscirickettsia</taxon>
    </lineage>
</organism>
<dbReference type="Proteomes" id="UP000422232">
    <property type="component" value="Chromosome"/>
</dbReference>
<dbReference type="GeneID" id="66740974"/>
<evidence type="ECO:0000313" key="2">
    <source>
        <dbReference type="Proteomes" id="UP000422232"/>
    </source>
</evidence>
<reference evidence="1 2" key="1">
    <citation type="submission" date="2019-04" db="EMBL/GenBank/DDBJ databases">
        <title>Complete genome sequencing of Piscirickettsia salmonis strain Psal-009.</title>
        <authorList>
            <person name="Schober I."/>
            <person name="Bunk B."/>
            <person name="Sproer C."/>
            <person name="Carril G.P."/>
            <person name="Riedel T."/>
            <person name="Flores-Herrera P.A."/>
            <person name="Nourdin-Galindo G."/>
            <person name="Marshall S.H."/>
            <person name="Overmann J."/>
        </authorList>
    </citation>
    <scope>NUCLEOTIDE SEQUENCE [LARGE SCALE GENOMIC DNA]</scope>
    <source>
        <strain evidence="1 2">Psal-009</strain>
    </source>
</reference>
<dbReference type="RefSeq" id="WP_016211732.1">
    <property type="nucleotide sequence ID" value="NZ_CP012413.1"/>
</dbReference>
<proteinExistence type="predicted"/>
<name>A0A9Q5V8R4_PISSA</name>
<gene>
    <name evidence="1" type="ORF">Psal009_01808</name>
</gene>
<sequence length="232" mass="26728">MKEENNEQEQTVILSTEEKIQLQQRIKQHQEQQKLCRQLIVRCLLAILVILILVFAFASQYLNNKQSKSTIKTTTATPTENTLDTLNQQAIQQQLQKQLEQNNIGCTEIPIGESSRQVLLKNPIILMLVNQHYLNLLQFDDQVTLSTTSLGESEFTPLPNNKLRFCYAAPQLTNYQVTSTGEDHTVTIRYSYQLHSRYPWLDQNTLVQIEPIDVTDQEMTLTITQEASHPQN</sequence>
<dbReference type="AlphaFoldDB" id="A0A9Q5V8R4"/>
<keyword evidence="2" id="KW-1185">Reference proteome</keyword>
<accession>A0A9Q5V8R4</accession>
<evidence type="ECO:0000313" key="1">
    <source>
        <dbReference type="EMBL" id="QGO05911.1"/>
    </source>
</evidence>
<dbReference type="EMBL" id="CP038908">
    <property type="protein sequence ID" value="QGO05911.1"/>
    <property type="molecule type" value="Genomic_DNA"/>
</dbReference>